<dbReference type="Proteomes" id="UP001501721">
    <property type="component" value="Unassembled WGS sequence"/>
</dbReference>
<dbReference type="Gene3D" id="3.40.50.1820">
    <property type="entry name" value="alpha/beta hydrolase"/>
    <property type="match status" value="1"/>
</dbReference>
<reference evidence="4 5" key="1">
    <citation type="journal article" date="2019" name="Int. J. Syst. Evol. Microbiol.">
        <title>The Global Catalogue of Microorganisms (GCM) 10K type strain sequencing project: providing services to taxonomists for standard genome sequencing and annotation.</title>
        <authorList>
            <consortium name="The Broad Institute Genomics Platform"/>
            <consortium name="The Broad Institute Genome Sequencing Center for Infectious Disease"/>
            <person name="Wu L."/>
            <person name="Ma J."/>
        </authorList>
    </citation>
    <scope>NUCLEOTIDE SEQUENCE [LARGE SCALE GENOMIC DNA]</scope>
    <source>
        <strain evidence="4 5">JCM 6923</strain>
    </source>
</reference>
<name>A0ABN3L7C0_9ACTN</name>
<dbReference type="PANTHER" id="PTHR48081">
    <property type="entry name" value="AB HYDROLASE SUPERFAMILY PROTEIN C4A8.06C"/>
    <property type="match status" value="1"/>
</dbReference>
<dbReference type="Pfam" id="PF20434">
    <property type="entry name" value="BD-FAE"/>
    <property type="match status" value="1"/>
</dbReference>
<dbReference type="InterPro" id="IPR049492">
    <property type="entry name" value="BD-FAE-like_dom"/>
</dbReference>
<organism evidence="4 5">
    <name type="scientific">Streptomyces graminearus</name>
    <dbReference type="NCBI Taxonomy" id="284030"/>
    <lineage>
        <taxon>Bacteria</taxon>
        <taxon>Bacillati</taxon>
        <taxon>Actinomycetota</taxon>
        <taxon>Actinomycetes</taxon>
        <taxon>Kitasatosporales</taxon>
        <taxon>Streptomycetaceae</taxon>
        <taxon>Streptomyces</taxon>
    </lineage>
</organism>
<evidence type="ECO:0000313" key="4">
    <source>
        <dbReference type="EMBL" id="GAA2479114.1"/>
    </source>
</evidence>
<sequence>MRRTAARERALTGAAVYRGMDQATLDRQYSPSSRVPSLTAYLSEYARLSTAARRDHPVRTGLAYGTHPAELLDYFPSAAPGRPPLLVFVHGGNWQALGRAESAFPAPPLLAAGAAVAVVEYGLAPDVGLDTMAGMVRRAVDWLLRHADRLGFAADRLHLCGTSAGAHLAAMALLPGSWHGPDVSRRIAGAVLLSGMYDLEPIRLSYVNEALRLDEAGARRNSPLHLLPARLPPVVAARGGNETEEYVRQHEQMVAALRPRAAVTEVVAERRDHFSLPYELGARGTELGDAVLTQMDLGGQTEPRGQTDLGGQMDLGGTTA</sequence>
<dbReference type="GO" id="GO:0016787">
    <property type="term" value="F:hydrolase activity"/>
    <property type="evidence" value="ECO:0007669"/>
    <property type="project" value="UniProtKB-KW"/>
</dbReference>
<dbReference type="PANTHER" id="PTHR48081:SF33">
    <property type="entry name" value="KYNURENINE FORMAMIDASE"/>
    <property type="match status" value="1"/>
</dbReference>
<protein>
    <submittedName>
        <fullName evidence="4">Alpha/beta hydrolase</fullName>
    </submittedName>
</protein>
<keyword evidence="1 4" id="KW-0378">Hydrolase</keyword>
<feature type="region of interest" description="Disordered" evidence="2">
    <location>
        <begin position="297"/>
        <end position="320"/>
    </location>
</feature>
<evidence type="ECO:0000259" key="3">
    <source>
        <dbReference type="Pfam" id="PF20434"/>
    </source>
</evidence>
<dbReference type="SUPFAM" id="SSF53474">
    <property type="entry name" value="alpha/beta-Hydrolases"/>
    <property type="match status" value="1"/>
</dbReference>
<dbReference type="InterPro" id="IPR029058">
    <property type="entry name" value="AB_hydrolase_fold"/>
</dbReference>
<evidence type="ECO:0000313" key="5">
    <source>
        <dbReference type="Proteomes" id="UP001501721"/>
    </source>
</evidence>
<gene>
    <name evidence="4" type="ORF">GCM10010422_24190</name>
</gene>
<dbReference type="EMBL" id="BAAATL010000010">
    <property type="protein sequence ID" value="GAA2479114.1"/>
    <property type="molecule type" value="Genomic_DNA"/>
</dbReference>
<evidence type="ECO:0000256" key="1">
    <source>
        <dbReference type="ARBA" id="ARBA00022801"/>
    </source>
</evidence>
<dbReference type="RefSeq" id="WP_346080980.1">
    <property type="nucleotide sequence ID" value="NZ_BAAATL010000010.1"/>
</dbReference>
<proteinExistence type="predicted"/>
<evidence type="ECO:0000256" key="2">
    <source>
        <dbReference type="SAM" id="MobiDB-lite"/>
    </source>
</evidence>
<keyword evidence="5" id="KW-1185">Reference proteome</keyword>
<feature type="domain" description="BD-FAE-like" evidence="3">
    <location>
        <begin position="74"/>
        <end position="172"/>
    </location>
</feature>
<dbReference type="InterPro" id="IPR050300">
    <property type="entry name" value="GDXG_lipolytic_enzyme"/>
</dbReference>
<comment type="caution">
    <text evidence="4">The sequence shown here is derived from an EMBL/GenBank/DDBJ whole genome shotgun (WGS) entry which is preliminary data.</text>
</comment>
<accession>A0ABN3L7C0</accession>